<gene>
    <name evidence="1" type="ORF">IK5_02624</name>
</gene>
<reference evidence="1 2" key="1">
    <citation type="submission" date="2012-04" db="EMBL/GenBank/DDBJ databases">
        <title>The Genome Sequence of Bacillus cereus VD154.</title>
        <authorList>
            <consortium name="The Broad Institute Genome Sequencing Platform"/>
            <consortium name="The Broad Institute Genome Sequencing Center for Infectious Disease"/>
            <person name="Feldgarden M."/>
            <person name="Van der Auwera G.A."/>
            <person name="Mahillon J."/>
            <person name="Duprez V."/>
            <person name="Timmery S."/>
            <person name="Mattelet C."/>
            <person name="Dierick K."/>
            <person name="Sun M."/>
            <person name="Yu Z."/>
            <person name="Zhu L."/>
            <person name="Hu X."/>
            <person name="Shank E.B."/>
            <person name="Swiecicka I."/>
            <person name="Hansen B.M."/>
            <person name="Andrup L."/>
            <person name="Young S.K."/>
            <person name="Zeng Q."/>
            <person name="Gargeya S."/>
            <person name="Fitzgerald M."/>
            <person name="Haas B."/>
            <person name="Abouelleil A."/>
            <person name="Alvarado L."/>
            <person name="Arachchi H.M."/>
            <person name="Berlin A."/>
            <person name="Chapman S.B."/>
            <person name="Goldberg J."/>
            <person name="Griggs A."/>
            <person name="Gujja S."/>
            <person name="Hansen M."/>
            <person name="Howarth C."/>
            <person name="Imamovic A."/>
            <person name="Larimer J."/>
            <person name="McCowen C."/>
            <person name="Montmayeur A."/>
            <person name="Murphy C."/>
            <person name="Neiman D."/>
            <person name="Pearson M."/>
            <person name="Priest M."/>
            <person name="Roberts A."/>
            <person name="Saif S."/>
            <person name="Shea T."/>
            <person name="Sisk P."/>
            <person name="Sykes S."/>
            <person name="Wortman J."/>
            <person name="Nusbaum C."/>
            <person name="Birren B."/>
        </authorList>
    </citation>
    <scope>NUCLEOTIDE SEQUENCE [LARGE SCALE GENOMIC DNA]</scope>
    <source>
        <strain evidence="1 2">VD154</strain>
    </source>
</reference>
<dbReference type="EMBL" id="AHFG01000027">
    <property type="protein sequence ID" value="EJR72578.1"/>
    <property type="molecule type" value="Genomic_DNA"/>
</dbReference>
<proteinExistence type="predicted"/>
<accession>A0A9W5P318</accession>
<sequence>MRWKEGTFEKIDTNDSSVEQLINTFKEQNLIGGTIISCFKVHNENFFKEIPHSKDGHEHFFRRIFNSLDIINNLEELKIHTSDKYKFRFKEQLAVMLDGSIAAQILWGGAYEGFKERPVIAKQLAVNVCQYMF</sequence>
<evidence type="ECO:0000313" key="2">
    <source>
        <dbReference type="Proteomes" id="UP000006967"/>
    </source>
</evidence>
<protein>
    <submittedName>
        <fullName evidence="1">Uncharacterized protein</fullName>
    </submittedName>
</protein>
<evidence type="ECO:0000313" key="1">
    <source>
        <dbReference type="EMBL" id="EJR72578.1"/>
    </source>
</evidence>
<comment type="caution">
    <text evidence="1">The sequence shown here is derived from an EMBL/GenBank/DDBJ whole genome shotgun (WGS) entry which is preliminary data.</text>
</comment>
<dbReference type="AlphaFoldDB" id="A0A9W5P318"/>
<name>A0A9W5P318_BACCE</name>
<organism evidence="1 2">
    <name type="scientific">Bacillus cereus VD154</name>
    <dbReference type="NCBI Taxonomy" id="1053238"/>
    <lineage>
        <taxon>Bacteria</taxon>
        <taxon>Bacillati</taxon>
        <taxon>Bacillota</taxon>
        <taxon>Bacilli</taxon>
        <taxon>Bacillales</taxon>
        <taxon>Bacillaceae</taxon>
        <taxon>Bacillus</taxon>
        <taxon>Bacillus cereus group</taxon>
    </lineage>
</organism>
<dbReference type="Proteomes" id="UP000006967">
    <property type="component" value="Unassembled WGS sequence"/>
</dbReference>